<evidence type="ECO:0000313" key="16">
    <source>
        <dbReference type="Proteomes" id="UP000605427"/>
    </source>
</evidence>
<dbReference type="InterPro" id="IPR046342">
    <property type="entry name" value="CBS_dom_sf"/>
</dbReference>
<dbReference type="Pfam" id="PF01595">
    <property type="entry name" value="CNNM"/>
    <property type="match status" value="1"/>
</dbReference>
<dbReference type="Pfam" id="PF00571">
    <property type="entry name" value="CBS"/>
    <property type="match status" value="2"/>
</dbReference>
<dbReference type="SUPFAM" id="SSF54631">
    <property type="entry name" value="CBS-domain pair"/>
    <property type="match status" value="1"/>
</dbReference>
<dbReference type="PROSITE" id="PS51846">
    <property type="entry name" value="CNNM"/>
    <property type="match status" value="1"/>
</dbReference>
<reference evidence="16" key="1">
    <citation type="journal article" date="2019" name="Int. J. Syst. Evol. Microbiol.">
        <title>The Global Catalogue of Microorganisms (GCM) 10K type strain sequencing project: providing services to taxonomists for standard genome sequencing and annotation.</title>
        <authorList>
            <consortium name="The Broad Institute Genomics Platform"/>
            <consortium name="The Broad Institute Genome Sequencing Center for Infectious Disease"/>
            <person name="Wu L."/>
            <person name="Ma J."/>
        </authorList>
    </citation>
    <scope>NUCLEOTIDE SEQUENCE [LARGE SCALE GENOMIC DNA]</scope>
    <source>
        <strain evidence="16">CCM 8702</strain>
    </source>
</reference>
<dbReference type="InterPro" id="IPR002550">
    <property type="entry name" value="CNNM"/>
</dbReference>
<dbReference type="PANTHER" id="PTHR43099">
    <property type="entry name" value="UPF0053 PROTEIN YRKA"/>
    <property type="match status" value="1"/>
</dbReference>
<dbReference type="Gene3D" id="3.30.465.10">
    <property type="match status" value="1"/>
</dbReference>
<dbReference type="InterPro" id="IPR051676">
    <property type="entry name" value="UPF0053_domain"/>
</dbReference>
<dbReference type="CDD" id="cd04590">
    <property type="entry name" value="CBS_pair_CorC_HlyC_assoc"/>
    <property type="match status" value="1"/>
</dbReference>
<evidence type="ECO:0000256" key="2">
    <source>
        <dbReference type="ARBA" id="ARBA00006337"/>
    </source>
</evidence>
<dbReference type="SMART" id="SM01091">
    <property type="entry name" value="CorC_HlyC"/>
    <property type="match status" value="1"/>
</dbReference>
<gene>
    <name evidence="15" type="ORF">GCM10007362_05790</name>
</gene>
<keyword evidence="16" id="KW-1185">Reference proteome</keyword>
<keyword evidence="3" id="KW-1003">Cell membrane</keyword>
<dbReference type="PANTHER" id="PTHR43099:SF2">
    <property type="entry name" value="UPF0053 PROTEIN YRKA"/>
    <property type="match status" value="1"/>
</dbReference>
<feature type="domain" description="CNNM transmembrane" evidence="14">
    <location>
        <begin position="4"/>
        <end position="208"/>
    </location>
</feature>
<evidence type="ECO:0000256" key="11">
    <source>
        <dbReference type="SAM" id="MobiDB-lite"/>
    </source>
</evidence>
<evidence type="ECO:0000256" key="3">
    <source>
        <dbReference type="ARBA" id="ARBA00022475"/>
    </source>
</evidence>
<feature type="transmembrane region" description="Helical" evidence="12">
    <location>
        <begin position="63"/>
        <end position="84"/>
    </location>
</feature>
<organism evidence="15 16">
    <name type="scientific">Saccharibacillus endophyticus</name>
    <dbReference type="NCBI Taxonomy" id="2060666"/>
    <lineage>
        <taxon>Bacteria</taxon>
        <taxon>Bacillati</taxon>
        <taxon>Bacillota</taxon>
        <taxon>Bacilli</taxon>
        <taxon>Bacillales</taxon>
        <taxon>Paenibacillaceae</taxon>
        <taxon>Saccharibacillus</taxon>
    </lineage>
</organism>
<evidence type="ECO:0000256" key="6">
    <source>
        <dbReference type="ARBA" id="ARBA00022989"/>
    </source>
</evidence>
<feature type="compositionally biased region" description="Basic and acidic residues" evidence="11">
    <location>
        <begin position="433"/>
        <end position="445"/>
    </location>
</feature>
<evidence type="ECO:0000259" key="13">
    <source>
        <dbReference type="PROSITE" id="PS51371"/>
    </source>
</evidence>
<evidence type="ECO:0000256" key="4">
    <source>
        <dbReference type="ARBA" id="ARBA00022692"/>
    </source>
</evidence>
<sequence>MTSDPLPGWLSILMVVLLVGLNGFFVAAEFAMVRLRESRIATMADSGSKRAGFARSMVQNLDAYLSACQLGITLASLGLGWIGEPAVASFLRPLFHSFGWNNEAAIHGTSVAIAFIIITMLHIVIGELAPKSMAIRKTEAVALTAAAPMVVFYKIMYPFIWVLNGMANGLLKLLRIEPASELDSAHTEEEIRILVKESNKNGLIDNTEMALVDNIFEFADTTAREVMIPRTEMICLYTNLSYEENLEAAYDGMRTRYPVCEQDKDHIIGFIHIKDLMRSPGADYDQLIRPIIAVPESIRISELMKLMQRSRTQIAMLVDEYGGTAGLVTLEDIMEEIVGEIQDEFDEEERPEFEQAGEFSYSIDGMMLIEDVNDQFGFELDFDDYDTIGGWLYARIDALPPQKGQSVDHEGCTFIVDETEQKRISRVRILKPLPEEDRMPERETDTADSELLGEELETEAAMSTALTAKRVEAGA</sequence>
<accession>A0ABQ1ZNA0</accession>
<feature type="domain" description="CBS" evidence="13">
    <location>
        <begin position="287"/>
        <end position="344"/>
    </location>
</feature>
<keyword evidence="8 10" id="KW-0472">Membrane</keyword>
<evidence type="ECO:0000259" key="14">
    <source>
        <dbReference type="PROSITE" id="PS51846"/>
    </source>
</evidence>
<dbReference type="InterPro" id="IPR005170">
    <property type="entry name" value="Transptr-assoc_dom"/>
</dbReference>
<evidence type="ECO:0000256" key="7">
    <source>
        <dbReference type="ARBA" id="ARBA00023122"/>
    </source>
</evidence>
<evidence type="ECO:0000256" key="5">
    <source>
        <dbReference type="ARBA" id="ARBA00022737"/>
    </source>
</evidence>
<feature type="transmembrane region" description="Helical" evidence="12">
    <location>
        <begin position="140"/>
        <end position="163"/>
    </location>
</feature>
<keyword evidence="6 10" id="KW-1133">Transmembrane helix</keyword>
<dbReference type="InterPro" id="IPR036318">
    <property type="entry name" value="FAD-bd_PCMH-like_sf"/>
</dbReference>
<evidence type="ECO:0000256" key="12">
    <source>
        <dbReference type="SAM" id="Phobius"/>
    </source>
</evidence>
<evidence type="ECO:0000313" key="15">
    <source>
        <dbReference type="EMBL" id="GGH70069.1"/>
    </source>
</evidence>
<comment type="subcellular location">
    <subcellularLocation>
        <location evidence="1">Cell membrane</location>
        <topology evidence="1">Multi-pass membrane protein</topology>
    </subcellularLocation>
</comment>
<name>A0ABQ1ZNA0_9BACL</name>
<dbReference type="SUPFAM" id="SSF56176">
    <property type="entry name" value="FAD-binding/transporter-associated domain-like"/>
    <property type="match status" value="1"/>
</dbReference>
<keyword evidence="7 9" id="KW-0129">CBS domain</keyword>
<evidence type="ECO:0000256" key="8">
    <source>
        <dbReference type="ARBA" id="ARBA00023136"/>
    </source>
</evidence>
<proteinExistence type="inferred from homology"/>
<dbReference type="Gene3D" id="3.10.580.10">
    <property type="entry name" value="CBS-domain"/>
    <property type="match status" value="1"/>
</dbReference>
<dbReference type="Proteomes" id="UP000605427">
    <property type="component" value="Unassembled WGS sequence"/>
</dbReference>
<feature type="transmembrane region" description="Helical" evidence="12">
    <location>
        <begin position="12"/>
        <end position="33"/>
    </location>
</feature>
<protein>
    <submittedName>
        <fullName evidence="15">Membrane protein</fullName>
    </submittedName>
</protein>
<evidence type="ECO:0000256" key="1">
    <source>
        <dbReference type="ARBA" id="ARBA00004651"/>
    </source>
</evidence>
<evidence type="ECO:0000256" key="10">
    <source>
        <dbReference type="PROSITE-ProRule" id="PRU01193"/>
    </source>
</evidence>
<dbReference type="PROSITE" id="PS51371">
    <property type="entry name" value="CBS"/>
    <property type="match status" value="1"/>
</dbReference>
<keyword evidence="5" id="KW-0677">Repeat</keyword>
<dbReference type="Pfam" id="PF03471">
    <property type="entry name" value="CorC_HlyC"/>
    <property type="match status" value="1"/>
</dbReference>
<keyword evidence="4 10" id="KW-0812">Transmembrane</keyword>
<dbReference type="InterPro" id="IPR016169">
    <property type="entry name" value="FAD-bd_PCMH_sub2"/>
</dbReference>
<dbReference type="InterPro" id="IPR044751">
    <property type="entry name" value="Ion_transp-like_CBS"/>
</dbReference>
<evidence type="ECO:0000256" key="9">
    <source>
        <dbReference type="PROSITE-ProRule" id="PRU00703"/>
    </source>
</evidence>
<dbReference type="InterPro" id="IPR000644">
    <property type="entry name" value="CBS_dom"/>
</dbReference>
<feature type="region of interest" description="Disordered" evidence="11">
    <location>
        <begin position="433"/>
        <end position="453"/>
    </location>
</feature>
<comment type="similarity">
    <text evidence="2">Belongs to the UPF0053 family.</text>
</comment>
<dbReference type="EMBL" id="BMDD01000001">
    <property type="protein sequence ID" value="GGH70069.1"/>
    <property type="molecule type" value="Genomic_DNA"/>
</dbReference>
<comment type="caution">
    <text evidence="15">The sequence shown here is derived from an EMBL/GenBank/DDBJ whole genome shotgun (WGS) entry which is preliminary data.</text>
</comment>
<feature type="transmembrane region" description="Helical" evidence="12">
    <location>
        <begin position="104"/>
        <end position="128"/>
    </location>
</feature>